<proteinExistence type="predicted"/>
<comment type="caution">
    <text evidence="1">The sequence shown here is derived from an EMBL/GenBank/DDBJ whole genome shotgun (WGS) entry which is preliminary data.</text>
</comment>
<protein>
    <submittedName>
        <fullName evidence="1">Uncharacterized protein</fullName>
    </submittedName>
</protein>
<reference evidence="2" key="1">
    <citation type="journal article" date="2023" name="Front. Plant Sci.">
        <title>Chromosomal-level genome assembly of Melastoma candidum provides insights into trichome evolution.</title>
        <authorList>
            <person name="Zhong Y."/>
            <person name="Wu W."/>
            <person name="Sun C."/>
            <person name="Zou P."/>
            <person name="Liu Y."/>
            <person name="Dai S."/>
            <person name="Zhou R."/>
        </authorList>
    </citation>
    <scope>NUCLEOTIDE SEQUENCE [LARGE SCALE GENOMIC DNA]</scope>
</reference>
<evidence type="ECO:0000313" key="2">
    <source>
        <dbReference type="Proteomes" id="UP001057402"/>
    </source>
</evidence>
<evidence type="ECO:0000313" key="1">
    <source>
        <dbReference type="EMBL" id="KAI4373058.1"/>
    </source>
</evidence>
<organism evidence="1 2">
    <name type="scientific">Melastoma candidum</name>
    <dbReference type="NCBI Taxonomy" id="119954"/>
    <lineage>
        <taxon>Eukaryota</taxon>
        <taxon>Viridiplantae</taxon>
        <taxon>Streptophyta</taxon>
        <taxon>Embryophyta</taxon>
        <taxon>Tracheophyta</taxon>
        <taxon>Spermatophyta</taxon>
        <taxon>Magnoliopsida</taxon>
        <taxon>eudicotyledons</taxon>
        <taxon>Gunneridae</taxon>
        <taxon>Pentapetalae</taxon>
        <taxon>rosids</taxon>
        <taxon>malvids</taxon>
        <taxon>Myrtales</taxon>
        <taxon>Melastomataceae</taxon>
        <taxon>Melastomatoideae</taxon>
        <taxon>Melastomateae</taxon>
        <taxon>Melastoma</taxon>
    </lineage>
</organism>
<name>A0ACB9R3H6_9MYRT</name>
<dbReference type="Proteomes" id="UP001057402">
    <property type="component" value="Chromosome 4"/>
</dbReference>
<gene>
    <name evidence="1" type="ORF">MLD38_011224</name>
</gene>
<dbReference type="EMBL" id="CM042883">
    <property type="protein sequence ID" value="KAI4373058.1"/>
    <property type="molecule type" value="Genomic_DNA"/>
</dbReference>
<accession>A0ACB9R3H6</accession>
<sequence length="174" mass="19096">MAAAELTTPCVRAKQALSPSPSFSQRSARWPSLQRSVRLPGACKRSSARISCYVNQAPVPVAVQTEEPKGKNECYGVFCLTYDLIAEEETESWKKLIRVAVSGAAGMISNHLLFKLASGEVFGPDQPIALKLLGSERSFQALEGVAMELEDSLFPLLREVQIGIYPYEVFQDVD</sequence>
<keyword evidence="2" id="KW-1185">Reference proteome</keyword>